<feature type="transmembrane region" description="Helical" evidence="1">
    <location>
        <begin position="98"/>
        <end position="120"/>
    </location>
</feature>
<dbReference type="GO" id="GO:0000270">
    <property type="term" value="P:peptidoglycan metabolic process"/>
    <property type="evidence" value="ECO:0007669"/>
    <property type="project" value="TreeGrafter"/>
</dbReference>
<dbReference type="EMBL" id="NHRJ02000005">
    <property type="protein sequence ID" value="PZE20672.1"/>
    <property type="molecule type" value="Genomic_DNA"/>
</dbReference>
<evidence type="ECO:0000259" key="2">
    <source>
        <dbReference type="Pfam" id="PF02698"/>
    </source>
</evidence>
<evidence type="ECO:0000256" key="1">
    <source>
        <dbReference type="SAM" id="Phobius"/>
    </source>
</evidence>
<evidence type="ECO:0000313" key="4">
    <source>
        <dbReference type="Proteomes" id="UP000214746"/>
    </source>
</evidence>
<sequence>MIWKTMKWQRWKHFVRNTWRKPSEHGWKGWGFLSDKRAGSLVMYTALCAGAGGLLLLIFGASFGVFFIIGLCMSLLCVRAVSVLCAQTDKRIYKIIHITLLAGLLGFICSFLVIESIIVASSRTDQTALEDADYMIVLGAGLKGSALSDTLQRRLDTSIQVIRGNPAIPVILSGGQGSDEHLSEAEAMYKYLVSHGIPRERLLLENKSTSTEENLLFSKELMSARGAVNPRVAIVTSDFHLFRAKLLARQIGLPHTVGIASSSPFFVEVNYLIREYFGVLYTLLLPERGAHSTMADAYETQ</sequence>
<keyword evidence="4" id="KW-1185">Reference proteome</keyword>
<feature type="transmembrane region" description="Helical" evidence="1">
    <location>
        <begin position="65"/>
        <end position="86"/>
    </location>
</feature>
<feature type="domain" description="DUF218" evidence="2">
    <location>
        <begin position="133"/>
        <end position="278"/>
    </location>
</feature>
<dbReference type="GO" id="GO:0005886">
    <property type="term" value="C:plasma membrane"/>
    <property type="evidence" value="ECO:0007669"/>
    <property type="project" value="TreeGrafter"/>
</dbReference>
<gene>
    <name evidence="3" type="ORF">CBW46_010870</name>
</gene>
<dbReference type="CDD" id="cd06259">
    <property type="entry name" value="YdcF-like"/>
    <property type="match status" value="1"/>
</dbReference>
<keyword evidence="1" id="KW-0812">Transmembrane</keyword>
<dbReference type="AlphaFoldDB" id="A0A2W1NYQ8"/>
<dbReference type="InterPro" id="IPR051599">
    <property type="entry name" value="Cell_Envelope_Assoc"/>
</dbReference>
<dbReference type="Proteomes" id="UP000214746">
    <property type="component" value="Unassembled WGS sequence"/>
</dbReference>
<keyword evidence="1" id="KW-0472">Membrane</keyword>
<dbReference type="InterPro" id="IPR003848">
    <property type="entry name" value="DUF218"/>
</dbReference>
<dbReference type="GO" id="GO:0043164">
    <property type="term" value="P:Gram-negative-bacterium-type cell wall biogenesis"/>
    <property type="evidence" value="ECO:0007669"/>
    <property type="project" value="TreeGrafter"/>
</dbReference>
<organism evidence="3 4">
    <name type="scientific">Paenibacillus xerothermodurans</name>
    <dbReference type="NCBI Taxonomy" id="1977292"/>
    <lineage>
        <taxon>Bacteria</taxon>
        <taxon>Bacillati</taxon>
        <taxon>Bacillota</taxon>
        <taxon>Bacilli</taxon>
        <taxon>Bacillales</taxon>
        <taxon>Paenibacillaceae</taxon>
        <taxon>Paenibacillus</taxon>
    </lineage>
</organism>
<dbReference type="Pfam" id="PF02698">
    <property type="entry name" value="DUF218"/>
    <property type="match status" value="1"/>
</dbReference>
<dbReference type="Gene3D" id="3.40.50.620">
    <property type="entry name" value="HUPs"/>
    <property type="match status" value="1"/>
</dbReference>
<dbReference type="PANTHER" id="PTHR30336">
    <property type="entry name" value="INNER MEMBRANE PROTEIN, PROBABLE PERMEASE"/>
    <property type="match status" value="1"/>
</dbReference>
<keyword evidence="1" id="KW-1133">Transmembrane helix</keyword>
<feature type="transmembrane region" description="Helical" evidence="1">
    <location>
        <begin position="41"/>
        <end position="59"/>
    </location>
</feature>
<comment type="caution">
    <text evidence="3">The sequence shown here is derived from an EMBL/GenBank/DDBJ whole genome shotgun (WGS) entry which is preliminary data.</text>
</comment>
<reference evidence="3" key="1">
    <citation type="submission" date="2018-06" db="EMBL/GenBank/DDBJ databases">
        <title>Paenibacillus xerothermodurans sp. nov. an extremely dry heat resistant spore forming bacterium isolated from the soil of Cape Canaveral, Florida.</title>
        <authorList>
            <person name="Seuylemezian A."/>
            <person name="Kaur N."/>
            <person name="Patil P."/>
            <person name="Patil P."/>
            <person name="Mayilraj S."/>
            <person name="Vaishampayan P."/>
        </authorList>
    </citation>
    <scope>NUCLEOTIDE SEQUENCE [LARGE SCALE GENOMIC DNA]</scope>
    <source>
        <strain evidence="3">ATCC 27380</strain>
    </source>
</reference>
<proteinExistence type="predicted"/>
<name>A0A2W1NYQ8_PAEXE</name>
<evidence type="ECO:0000313" key="3">
    <source>
        <dbReference type="EMBL" id="PZE20672.1"/>
    </source>
</evidence>
<dbReference type="OrthoDB" id="9782395at2"/>
<dbReference type="PANTHER" id="PTHR30336:SF4">
    <property type="entry name" value="ENVELOPE BIOGENESIS FACTOR ELYC"/>
    <property type="match status" value="1"/>
</dbReference>
<protein>
    <submittedName>
        <fullName evidence="3">YdcF family protein</fullName>
    </submittedName>
</protein>
<accession>A0A2W1NYQ8</accession>
<dbReference type="InterPro" id="IPR014729">
    <property type="entry name" value="Rossmann-like_a/b/a_fold"/>
</dbReference>